<name>A0AAN6SNA9_9PEZI</name>
<dbReference type="Proteomes" id="UP001303115">
    <property type="component" value="Unassembled WGS sequence"/>
</dbReference>
<comment type="caution">
    <text evidence="1">The sequence shown here is derived from an EMBL/GenBank/DDBJ whole genome shotgun (WGS) entry which is preliminary data.</text>
</comment>
<evidence type="ECO:0000313" key="2">
    <source>
        <dbReference type="Proteomes" id="UP001303115"/>
    </source>
</evidence>
<organism evidence="1 2">
    <name type="scientific">Parachaetomium inaequale</name>
    <dbReference type="NCBI Taxonomy" id="2588326"/>
    <lineage>
        <taxon>Eukaryota</taxon>
        <taxon>Fungi</taxon>
        <taxon>Dikarya</taxon>
        <taxon>Ascomycota</taxon>
        <taxon>Pezizomycotina</taxon>
        <taxon>Sordariomycetes</taxon>
        <taxon>Sordariomycetidae</taxon>
        <taxon>Sordariales</taxon>
        <taxon>Chaetomiaceae</taxon>
        <taxon>Parachaetomium</taxon>
    </lineage>
</organism>
<dbReference type="AlphaFoldDB" id="A0AAN6SNA9"/>
<reference evidence="2" key="1">
    <citation type="journal article" date="2023" name="Mol. Phylogenet. Evol.">
        <title>Genome-scale phylogeny and comparative genomics of the fungal order Sordariales.</title>
        <authorList>
            <person name="Hensen N."/>
            <person name="Bonometti L."/>
            <person name="Westerberg I."/>
            <person name="Brannstrom I.O."/>
            <person name="Guillou S."/>
            <person name="Cros-Aarteil S."/>
            <person name="Calhoun S."/>
            <person name="Haridas S."/>
            <person name="Kuo A."/>
            <person name="Mondo S."/>
            <person name="Pangilinan J."/>
            <person name="Riley R."/>
            <person name="LaButti K."/>
            <person name="Andreopoulos B."/>
            <person name="Lipzen A."/>
            <person name="Chen C."/>
            <person name="Yan M."/>
            <person name="Daum C."/>
            <person name="Ng V."/>
            <person name="Clum A."/>
            <person name="Steindorff A."/>
            <person name="Ohm R.A."/>
            <person name="Martin F."/>
            <person name="Silar P."/>
            <person name="Natvig D.O."/>
            <person name="Lalanne C."/>
            <person name="Gautier V."/>
            <person name="Ament-Velasquez S.L."/>
            <person name="Kruys A."/>
            <person name="Hutchinson M.I."/>
            <person name="Powell A.J."/>
            <person name="Barry K."/>
            <person name="Miller A.N."/>
            <person name="Grigoriev I.V."/>
            <person name="Debuchy R."/>
            <person name="Gladieux P."/>
            <person name="Hiltunen Thoren M."/>
            <person name="Johannesson H."/>
        </authorList>
    </citation>
    <scope>NUCLEOTIDE SEQUENCE [LARGE SCALE GENOMIC DNA]</scope>
    <source>
        <strain evidence="2">CBS 284.82</strain>
    </source>
</reference>
<gene>
    <name evidence="1" type="ORF">C8A01DRAFT_19463</name>
</gene>
<evidence type="ECO:0000313" key="1">
    <source>
        <dbReference type="EMBL" id="KAK4033627.1"/>
    </source>
</evidence>
<proteinExistence type="predicted"/>
<feature type="non-terminal residue" evidence="1">
    <location>
        <position position="1"/>
    </location>
</feature>
<dbReference type="EMBL" id="MU854519">
    <property type="protein sequence ID" value="KAK4033627.1"/>
    <property type="molecule type" value="Genomic_DNA"/>
</dbReference>
<keyword evidence="2" id="KW-1185">Reference proteome</keyword>
<sequence>RLAARPRRNVLGPDLALETYSQIIDGLPLASVAFDKYGQRCPRPHPIARHTSLCPGSLETAHEFLSVFSIDTLDSMPRLLLRAYQSARPGNRSFRRRLIELVAVAVHKVAVFLFNQGHRLHDREIKDPAYTIDAVTSWQPSLNRPGFNRTRPCLFMHFCYDAVGQYPGGVANAVGYWAENRVLGGVVMFDRSEAWDDEGRPEPNVYFHSDRDQVAFRVWQALNEQHQSLVDFLLASQAATSSGGPQLEACPFPMSASNKNLKRFSPDATRSKVYRDIWEREPPRGPHSRYDHCVLDPLDYPEHPWSRMKKE</sequence>
<protein>
    <submittedName>
        <fullName evidence="1">Uncharacterized protein</fullName>
    </submittedName>
</protein>
<accession>A0AAN6SNA9</accession>